<dbReference type="EMBL" id="PP079415">
    <property type="protein sequence ID" value="WWO60302.1"/>
    <property type="molecule type" value="Genomic_DNA"/>
</dbReference>
<proteinExistence type="predicted"/>
<protein>
    <submittedName>
        <fullName evidence="1">Uncharacterized protein</fullName>
    </submittedName>
</protein>
<sequence length="89" mass="10394">MSTLLMSVEKVRVRRCESTASEIRSFYGHVVQPDSENGGVRMVKSFDVHHAILLEVLDYAKEPDKIRFYYDNEMKNRLTLVMVNYIHGE</sequence>
<organism evidence="1 2">
    <name type="scientific">Xanthomonas phage SB4</name>
    <dbReference type="NCBI Taxonomy" id="3117473"/>
    <lineage>
        <taxon>Viruses</taxon>
        <taxon>Duplodnaviria</taxon>
        <taxon>Heunggongvirae</taxon>
        <taxon>Uroviricota</taxon>
        <taxon>Caudoviricetes</taxon>
        <taxon>Autographivirales</taxon>
        <taxon>Autonotataviridae</taxon>
        <taxon>Gujervirinae</taxon>
        <taxon>Ceskevirus</taxon>
        <taxon>Ceskevirus SB4</taxon>
    </lineage>
</organism>
<dbReference type="Proteomes" id="UP001384053">
    <property type="component" value="Segment"/>
</dbReference>
<evidence type="ECO:0000313" key="1">
    <source>
        <dbReference type="EMBL" id="WWO60302.1"/>
    </source>
</evidence>
<reference evidence="1 2" key="1">
    <citation type="submission" date="2024-01" db="EMBL/GenBank/DDBJ databases">
        <title>Novel lytic viruses for Xanthomonas sp. and Stenotrophomonas maltophilia.</title>
        <authorList>
            <person name="Petrzik K."/>
            <person name="Brazdova S."/>
            <person name="Sovova L."/>
            <person name="Neoralova M."/>
        </authorList>
    </citation>
    <scope>NUCLEOTIDE SEQUENCE [LARGE SCALE GENOMIC DNA]</scope>
</reference>
<name>A0ABZ2GZL5_9CAUD</name>
<accession>A0ABZ2GZL5</accession>
<evidence type="ECO:0000313" key="2">
    <source>
        <dbReference type="Proteomes" id="UP001384053"/>
    </source>
</evidence>
<keyword evidence="2" id="KW-1185">Reference proteome</keyword>